<organism evidence="1 2">
    <name type="scientific">Carnegiea gigantea</name>
    <dbReference type="NCBI Taxonomy" id="171969"/>
    <lineage>
        <taxon>Eukaryota</taxon>
        <taxon>Viridiplantae</taxon>
        <taxon>Streptophyta</taxon>
        <taxon>Embryophyta</taxon>
        <taxon>Tracheophyta</taxon>
        <taxon>Spermatophyta</taxon>
        <taxon>Magnoliopsida</taxon>
        <taxon>eudicotyledons</taxon>
        <taxon>Gunneridae</taxon>
        <taxon>Pentapetalae</taxon>
        <taxon>Caryophyllales</taxon>
        <taxon>Cactineae</taxon>
        <taxon>Cactaceae</taxon>
        <taxon>Cactoideae</taxon>
        <taxon>Echinocereeae</taxon>
        <taxon>Carnegiea</taxon>
    </lineage>
</organism>
<proteinExistence type="predicted"/>
<sequence>MSIWKGQGRRDLRGIVSVEEQSLYDYSQTQQAEESREVYSFKNGFLPGRIPCSTVSTAERAVRPIKAVSESPPFPLFQPPQLDGPPPEMELADPDFYKIGFVRSFRAYGVEFREGPDGFGVFASKDVEPLRRARHSSLPSSFGLGLSKTGCPIQFRGTGTGPICCWVQESGTSSGPG</sequence>
<dbReference type="Proteomes" id="UP001153076">
    <property type="component" value="Unassembled WGS sequence"/>
</dbReference>
<dbReference type="OrthoDB" id="341421at2759"/>
<name>A0A9Q1QA94_9CARY</name>
<keyword evidence="2" id="KW-1185">Reference proteome</keyword>
<protein>
    <submittedName>
        <fullName evidence="1">Uncharacterized protein</fullName>
    </submittedName>
</protein>
<dbReference type="AlphaFoldDB" id="A0A9Q1QA94"/>
<evidence type="ECO:0000313" key="1">
    <source>
        <dbReference type="EMBL" id="KAJ8433620.1"/>
    </source>
</evidence>
<accession>A0A9Q1QA94</accession>
<comment type="caution">
    <text evidence="1">The sequence shown here is derived from an EMBL/GenBank/DDBJ whole genome shotgun (WGS) entry which is preliminary data.</text>
</comment>
<evidence type="ECO:0000313" key="2">
    <source>
        <dbReference type="Proteomes" id="UP001153076"/>
    </source>
</evidence>
<reference evidence="1" key="1">
    <citation type="submission" date="2022-04" db="EMBL/GenBank/DDBJ databases">
        <title>Carnegiea gigantea Genome sequencing and assembly v2.</title>
        <authorList>
            <person name="Copetti D."/>
            <person name="Sanderson M.J."/>
            <person name="Burquez A."/>
            <person name="Wojciechowski M.F."/>
        </authorList>
    </citation>
    <scope>NUCLEOTIDE SEQUENCE</scope>
    <source>
        <strain evidence="1">SGP5-SGP5p</strain>
        <tissue evidence="1">Aerial part</tissue>
    </source>
</reference>
<dbReference type="EMBL" id="JAKOGI010000527">
    <property type="protein sequence ID" value="KAJ8433620.1"/>
    <property type="molecule type" value="Genomic_DNA"/>
</dbReference>
<gene>
    <name evidence="1" type="ORF">Cgig2_023559</name>
</gene>